<dbReference type="Pfam" id="PF00486">
    <property type="entry name" value="Trans_reg_C"/>
    <property type="match status" value="1"/>
</dbReference>
<evidence type="ECO:0000256" key="2">
    <source>
        <dbReference type="PROSITE-ProRule" id="PRU01091"/>
    </source>
</evidence>
<evidence type="ECO:0000259" key="4">
    <source>
        <dbReference type="PROSITE" id="PS51755"/>
    </source>
</evidence>
<accession>A0A562L2E5</accession>
<evidence type="ECO:0000256" key="3">
    <source>
        <dbReference type="SAM" id="Phobius"/>
    </source>
</evidence>
<evidence type="ECO:0000256" key="1">
    <source>
        <dbReference type="ARBA" id="ARBA00023125"/>
    </source>
</evidence>
<dbReference type="Gene3D" id="1.10.10.10">
    <property type="entry name" value="Winged helix-like DNA-binding domain superfamily/Winged helix DNA-binding domain"/>
    <property type="match status" value="1"/>
</dbReference>
<evidence type="ECO:0000313" key="6">
    <source>
        <dbReference type="Proteomes" id="UP000315167"/>
    </source>
</evidence>
<dbReference type="InterPro" id="IPR001867">
    <property type="entry name" value="OmpR/PhoB-type_DNA-bd"/>
</dbReference>
<feature type="DNA-binding region" description="OmpR/PhoB-type" evidence="2">
    <location>
        <begin position="13"/>
        <end position="108"/>
    </location>
</feature>
<dbReference type="GO" id="GO:0000160">
    <property type="term" value="P:phosphorelay signal transduction system"/>
    <property type="evidence" value="ECO:0007669"/>
    <property type="project" value="InterPro"/>
</dbReference>
<dbReference type="RefSeq" id="WP_144899851.1">
    <property type="nucleotide sequence ID" value="NZ_VLKN01000005.1"/>
</dbReference>
<dbReference type="AlphaFoldDB" id="A0A562L2E5"/>
<reference evidence="5 6" key="1">
    <citation type="journal article" date="2015" name="Stand. Genomic Sci.">
        <title>Genomic Encyclopedia of Bacterial and Archaeal Type Strains, Phase III: the genomes of soil and plant-associated and newly described type strains.</title>
        <authorList>
            <person name="Whitman W.B."/>
            <person name="Woyke T."/>
            <person name="Klenk H.P."/>
            <person name="Zhou Y."/>
            <person name="Lilburn T.G."/>
            <person name="Beck B.J."/>
            <person name="De Vos P."/>
            <person name="Vandamme P."/>
            <person name="Eisen J.A."/>
            <person name="Garrity G."/>
            <person name="Hugenholtz P."/>
            <person name="Kyrpides N.C."/>
        </authorList>
    </citation>
    <scope>NUCLEOTIDE SEQUENCE [LARGE SCALE GENOMIC DNA]</scope>
    <source>
        <strain evidence="5 6">CGMCC 1.10821</strain>
    </source>
</reference>
<sequence length="965" mass="103116">MTATSSAPWPADARYLQIDDLLVDLCYRRILHSSEAELPQRIFDLLLLLMAEPHRLHTRAELFERLWPGLIVEDANLSQSMWLLRKALGPERKHWIRTVAKGGYVFEPPGPVAWSSELPASVIAADAGADSVAEVQIAAGAATASANTDDAANELIDAAAGTQTAAMLPTAPSISQPPGRFGLRRHWKRWAMFATAAMVIAAVGIGAYRQARQRATLPPALTVALVTVEDPGNAARWPAQLLYQWLYWKLNSLPEVTVLTEAELAAGAGSTSPQSVFLASGEAADGSGKLFVRARFQHAGREQHIELEGKEAQMPALVDALSQQVLQRLIPARSEPWPALKLDAAAARRYVDATEAMRRRDWMKAAAIGEEVVRLAPRFGLARIQLADAQSHLAQAASAVEQMDVALDLLRPTPPETTQLMQAQRLSVDPRRQQEAVQAHATLAARYPHKASYAIAYANLLTSTGSPLQALDVLTARGDQQAPIGVRIARRLALAETYGALGDPGRKRENAKAAARLADGAGAGWELEKGAALFLVATADSAQRGAEAGHASFEEAARLFDQVGNSTGALYARFLAEVHRPSVSGDSARLDTLLAQANAGGYRRLEISILLQQAAQRHGVGDLAGYRHGLEQAAGVAQAAGDVMARNSIDILLLNEDFLGARLGHVDARLQRLRQAGLQGQLAVTVEQLEAALSGVRGNNKHALVALDRAAHNLPRVLPGEAHSAAQARLACVRAEHRLPLGELAGARSDLGRCATASEPSTQVLVALTRAHAEQLAGDRAAAGSQLRRAQAMLPGIGKRPDHWLLTLEVARLLTRLGDSAGSDQLLDALLPTLGPTGYALLIAMAETSLAENAAVRGDWDAMQRHADAARQGLPADAWFLGSRLDLLDAAAARAAGNRPRAIAIAAGLHEQAHRLGDAVVQMQVHSLLSAGTLPEDCSATTRETLIARTGMRGATLDWLEQEMH</sequence>
<evidence type="ECO:0000313" key="5">
    <source>
        <dbReference type="EMBL" id="TWI01803.1"/>
    </source>
</evidence>
<dbReference type="GO" id="GO:0003677">
    <property type="term" value="F:DNA binding"/>
    <property type="evidence" value="ECO:0007669"/>
    <property type="project" value="UniProtKB-UniRule"/>
</dbReference>
<protein>
    <submittedName>
        <fullName evidence="5">Transcriptional regulator</fullName>
    </submittedName>
</protein>
<dbReference type="InterPro" id="IPR036388">
    <property type="entry name" value="WH-like_DNA-bd_sf"/>
</dbReference>
<dbReference type="GO" id="GO:0006355">
    <property type="term" value="P:regulation of DNA-templated transcription"/>
    <property type="evidence" value="ECO:0007669"/>
    <property type="project" value="InterPro"/>
</dbReference>
<gene>
    <name evidence="5" type="ORF">IP90_02363</name>
</gene>
<organism evidence="5 6">
    <name type="scientific">Luteimonas cucumeris</name>
    <dbReference type="NCBI Taxonomy" id="985012"/>
    <lineage>
        <taxon>Bacteria</taxon>
        <taxon>Pseudomonadati</taxon>
        <taxon>Pseudomonadota</taxon>
        <taxon>Gammaproteobacteria</taxon>
        <taxon>Lysobacterales</taxon>
        <taxon>Lysobacteraceae</taxon>
        <taxon>Luteimonas</taxon>
    </lineage>
</organism>
<dbReference type="InterPro" id="IPR016032">
    <property type="entry name" value="Sig_transdc_resp-reg_C-effctor"/>
</dbReference>
<dbReference type="OrthoDB" id="1971692at2"/>
<dbReference type="CDD" id="cd00383">
    <property type="entry name" value="trans_reg_C"/>
    <property type="match status" value="1"/>
</dbReference>
<feature type="transmembrane region" description="Helical" evidence="3">
    <location>
        <begin position="190"/>
        <end position="208"/>
    </location>
</feature>
<dbReference type="SUPFAM" id="SSF46894">
    <property type="entry name" value="C-terminal effector domain of the bipartite response regulators"/>
    <property type="match status" value="1"/>
</dbReference>
<keyword evidence="3" id="KW-0812">Transmembrane</keyword>
<dbReference type="SMART" id="SM00862">
    <property type="entry name" value="Trans_reg_C"/>
    <property type="match status" value="1"/>
</dbReference>
<keyword evidence="3" id="KW-1133">Transmembrane helix</keyword>
<dbReference type="Proteomes" id="UP000315167">
    <property type="component" value="Unassembled WGS sequence"/>
</dbReference>
<feature type="domain" description="OmpR/PhoB-type" evidence="4">
    <location>
        <begin position="13"/>
        <end position="108"/>
    </location>
</feature>
<dbReference type="PROSITE" id="PS51755">
    <property type="entry name" value="OMPR_PHOB"/>
    <property type="match status" value="1"/>
</dbReference>
<dbReference type="EMBL" id="VLKN01000005">
    <property type="protein sequence ID" value="TWI01803.1"/>
    <property type="molecule type" value="Genomic_DNA"/>
</dbReference>
<keyword evidence="6" id="KW-1185">Reference proteome</keyword>
<keyword evidence="1 2" id="KW-0238">DNA-binding</keyword>
<name>A0A562L2E5_9GAMM</name>
<comment type="caution">
    <text evidence="5">The sequence shown here is derived from an EMBL/GenBank/DDBJ whole genome shotgun (WGS) entry which is preliminary data.</text>
</comment>
<proteinExistence type="predicted"/>
<keyword evidence="3" id="KW-0472">Membrane</keyword>